<keyword evidence="14" id="KW-1185">Reference proteome</keyword>
<keyword evidence="8" id="KW-0862">Zinc</keyword>
<keyword evidence="7" id="KW-0863">Zinc-finger</keyword>
<gene>
    <name evidence="13" type="ORF">GCM10007874_10630</name>
</gene>
<dbReference type="SMART" id="SM00400">
    <property type="entry name" value="ZnF_CHCC"/>
    <property type="match status" value="1"/>
</dbReference>
<dbReference type="InterPro" id="IPR037068">
    <property type="entry name" value="DNA_primase_core_N_sf"/>
</dbReference>
<evidence type="ECO:0000259" key="12">
    <source>
        <dbReference type="PROSITE" id="PS50880"/>
    </source>
</evidence>
<dbReference type="RefSeq" id="WP_284310878.1">
    <property type="nucleotide sequence ID" value="NZ_BSPC01000008.1"/>
</dbReference>
<dbReference type="PANTHER" id="PTHR30313:SF2">
    <property type="entry name" value="DNA PRIMASE"/>
    <property type="match status" value="1"/>
</dbReference>
<dbReference type="InterPro" id="IPR013264">
    <property type="entry name" value="DNAG_N"/>
</dbReference>
<evidence type="ECO:0000256" key="4">
    <source>
        <dbReference type="ARBA" id="ARBA00022695"/>
    </source>
</evidence>
<name>A0ABQ6CCG9_9HYPH</name>
<comment type="caution">
    <text evidence="13">The sequence shown here is derived from an EMBL/GenBank/DDBJ whole genome shotgun (WGS) entry which is preliminary data.</text>
</comment>
<evidence type="ECO:0000256" key="9">
    <source>
        <dbReference type="ARBA" id="ARBA00022842"/>
    </source>
</evidence>
<keyword evidence="4" id="KW-0548">Nucleotidyltransferase</keyword>
<reference evidence="14" key="1">
    <citation type="journal article" date="2019" name="Int. J. Syst. Evol. Microbiol.">
        <title>The Global Catalogue of Microorganisms (GCM) 10K type strain sequencing project: providing services to taxonomists for standard genome sequencing and annotation.</title>
        <authorList>
            <consortium name="The Broad Institute Genomics Platform"/>
            <consortium name="The Broad Institute Genome Sequencing Center for Infectious Disease"/>
            <person name="Wu L."/>
            <person name="Ma J."/>
        </authorList>
    </citation>
    <scope>NUCLEOTIDE SEQUENCE [LARGE SCALE GENOMIC DNA]</scope>
    <source>
        <strain evidence="14">NBRC 101365</strain>
    </source>
</reference>
<dbReference type="InterPro" id="IPR034151">
    <property type="entry name" value="TOPRIM_DnaG_bac"/>
</dbReference>
<dbReference type="Gene3D" id="3.90.980.10">
    <property type="entry name" value="DNA primase, catalytic core, N-terminal domain"/>
    <property type="match status" value="1"/>
</dbReference>
<dbReference type="Gene3D" id="3.90.580.10">
    <property type="entry name" value="Zinc finger, CHC2-type domain"/>
    <property type="match status" value="1"/>
</dbReference>
<evidence type="ECO:0000256" key="1">
    <source>
        <dbReference type="ARBA" id="ARBA00022478"/>
    </source>
</evidence>
<accession>A0ABQ6CCG9</accession>
<dbReference type="InterPro" id="IPR006171">
    <property type="entry name" value="TOPRIM_dom"/>
</dbReference>
<dbReference type="SMART" id="SM00493">
    <property type="entry name" value="TOPRIM"/>
    <property type="match status" value="1"/>
</dbReference>
<dbReference type="CDD" id="cd03364">
    <property type="entry name" value="TOPRIM_DnaG_primases"/>
    <property type="match status" value="1"/>
</dbReference>
<evidence type="ECO:0000256" key="8">
    <source>
        <dbReference type="ARBA" id="ARBA00022833"/>
    </source>
</evidence>
<protein>
    <recommendedName>
        <fullName evidence="12">Toprim domain-containing protein</fullName>
    </recommendedName>
</protein>
<keyword evidence="5" id="KW-0235">DNA replication</keyword>
<dbReference type="PROSITE" id="PS50880">
    <property type="entry name" value="TOPRIM"/>
    <property type="match status" value="1"/>
</dbReference>
<dbReference type="InterPro" id="IPR006295">
    <property type="entry name" value="DNA_primase_DnaG"/>
</dbReference>
<dbReference type="InterPro" id="IPR050219">
    <property type="entry name" value="DnaG_primase"/>
</dbReference>
<keyword evidence="6" id="KW-0479">Metal-binding</keyword>
<dbReference type="InterPro" id="IPR002694">
    <property type="entry name" value="Znf_CHC2"/>
</dbReference>
<keyword evidence="11" id="KW-0804">Transcription</keyword>
<dbReference type="Pfam" id="PF08275">
    <property type="entry name" value="DNAG_N"/>
    <property type="match status" value="1"/>
</dbReference>
<sequence length="434" mass="47195">MEGRIDTRILDDIRSRIRLSDLIGNDVKLARYGTEFRGLSPFQDENTPSFTVNDTKGFWHCFSSKKHGDHFQWLQDYKGMAFRDAVKALADVARIALPEPTAVSTGRLPCRAAASAACAAAASYWRGQLSAQVEGRAARDYLAGRGLDQAEVSALGLGWAPHSSRGLFEALRKKGVGRKAMSDAGLLSLVHDGAGFFRERIIFPITDQRGTVIGFGGRRIGVGTGDGPKYLNSRETVLFKKREALYGLDVAMPAAARRGRIIVVEGYTDRIAMARAGFAETIAVQGSTVDFAVLRRLLPKVAQRVILFDGDRAGKAAYDRMIDHALLDAAPGCVTKFANLTTGEDPDSYLKGHGSAEMETIIAGAIGLEEALWRRTIARCGGDLGPEGRSAVVGELIRCADMIVHSETKAWFHTTLASRVVSEFGARRHLREVL</sequence>
<dbReference type="InterPro" id="IPR036977">
    <property type="entry name" value="DNA_primase_Znf_CHC2"/>
</dbReference>
<evidence type="ECO:0000256" key="2">
    <source>
        <dbReference type="ARBA" id="ARBA00022515"/>
    </source>
</evidence>
<evidence type="ECO:0000256" key="5">
    <source>
        <dbReference type="ARBA" id="ARBA00022705"/>
    </source>
</evidence>
<dbReference type="Pfam" id="PF01807">
    <property type="entry name" value="Zn_ribbon_DnaG"/>
    <property type="match status" value="1"/>
</dbReference>
<dbReference type="Gene3D" id="3.40.1360.10">
    <property type="match status" value="1"/>
</dbReference>
<dbReference type="EMBL" id="BSPC01000008">
    <property type="protein sequence ID" value="GLS18047.1"/>
    <property type="molecule type" value="Genomic_DNA"/>
</dbReference>
<keyword evidence="3" id="KW-0808">Transferase</keyword>
<keyword evidence="9" id="KW-0460">Magnesium</keyword>
<evidence type="ECO:0000313" key="14">
    <source>
        <dbReference type="Proteomes" id="UP001156882"/>
    </source>
</evidence>
<evidence type="ECO:0000256" key="11">
    <source>
        <dbReference type="ARBA" id="ARBA00023163"/>
    </source>
</evidence>
<keyword evidence="10" id="KW-0238">DNA-binding</keyword>
<evidence type="ECO:0000313" key="13">
    <source>
        <dbReference type="EMBL" id="GLS18047.1"/>
    </source>
</evidence>
<dbReference type="Pfam" id="PF13155">
    <property type="entry name" value="Toprim_2"/>
    <property type="match status" value="1"/>
</dbReference>
<evidence type="ECO:0000256" key="3">
    <source>
        <dbReference type="ARBA" id="ARBA00022679"/>
    </source>
</evidence>
<keyword evidence="1" id="KW-0240">DNA-directed RNA polymerase</keyword>
<organism evidence="13 14">
    <name type="scientific">Labrys miyagiensis</name>
    <dbReference type="NCBI Taxonomy" id="346912"/>
    <lineage>
        <taxon>Bacteria</taxon>
        <taxon>Pseudomonadati</taxon>
        <taxon>Pseudomonadota</taxon>
        <taxon>Alphaproteobacteria</taxon>
        <taxon>Hyphomicrobiales</taxon>
        <taxon>Xanthobacteraceae</taxon>
        <taxon>Labrys</taxon>
    </lineage>
</organism>
<evidence type="ECO:0000256" key="7">
    <source>
        <dbReference type="ARBA" id="ARBA00022771"/>
    </source>
</evidence>
<evidence type="ECO:0000256" key="10">
    <source>
        <dbReference type="ARBA" id="ARBA00023125"/>
    </source>
</evidence>
<dbReference type="SUPFAM" id="SSF57783">
    <property type="entry name" value="Zinc beta-ribbon"/>
    <property type="match status" value="1"/>
</dbReference>
<dbReference type="SUPFAM" id="SSF56731">
    <property type="entry name" value="DNA primase core"/>
    <property type="match status" value="1"/>
</dbReference>
<evidence type="ECO:0000256" key="6">
    <source>
        <dbReference type="ARBA" id="ARBA00022723"/>
    </source>
</evidence>
<dbReference type="PANTHER" id="PTHR30313">
    <property type="entry name" value="DNA PRIMASE"/>
    <property type="match status" value="1"/>
</dbReference>
<proteinExistence type="predicted"/>
<keyword evidence="2" id="KW-0639">Primosome</keyword>
<dbReference type="Proteomes" id="UP001156882">
    <property type="component" value="Unassembled WGS sequence"/>
</dbReference>
<feature type="domain" description="Toprim" evidence="12">
    <location>
        <begin position="259"/>
        <end position="342"/>
    </location>
</feature>
<dbReference type="NCBIfam" id="TIGR01391">
    <property type="entry name" value="dnaG"/>
    <property type="match status" value="1"/>
</dbReference>